<dbReference type="InterPro" id="IPR009604">
    <property type="entry name" value="LsmAD_domain"/>
</dbReference>
<dbReference type="Pfam" id="PF06741">
    <property type="entry name" value="LsmAD"/>
    <property type="match status" value="1"/>
</dbReference>
<gene>
    <name evidence="8" type="primary">PBP1</name>
    <name evidence="8" type="ORF">GGI19_002849</name>
</gene>
<dbReference type="AlphaFoldDB" id="A0A9W8H1X6"/>
<dbReference type="InterPro" id="IPR020070">
    <property type="entry name" value="Ribosomal_bL9_N"/>
</dbReference>
<dbReference type="GO" id="GO:0034063">
    <property type="term" value="P:stress granule assembly"/>
    <property type="evidence" value="ECO:0007669"/>
    <property type="project" value="TreeGrafter"/>
</dbReference>
<feature type="region of interest" description="Disordered" evidence="6">
    <location>
        <begin position="473"/>
        <end position="547"/>
    </location>
</feature>
<dbReference type="PANTHER" id="PTHR12854:SF7">
    <property type="entry name" value="ATAXIN-2 HOMOLOG"/>
    <property type="match status" value="1"/>
</dbReference>
<keyword evidence="2" id="KW-0699">rRNA-binding</keyword>
<feature type="compositionally biased region" description="Low complexity" evidence="6">
    <location>
        <begin position="231"/>
        <end position="246"/>
    </location>
</feature>
<dbReference type="Pfam" id="PF01281">
    <property type="entry name" value="Ribosomal_L9_N"/>
    <property type="match status" value="1"/>
</dbReference>
<dbReference type="InterPro" id="IPR009027">
    <property type="entry name" value="Ribosomal_bL9/RNase_H1_N"/>
</dbReference>
<dbReference type="SUPFAM" id="SSF55653">
    <property type="entry name" value="Ribosomal protein L9 C-domain"/>
    <property type="match status" value="1"/>
</dbReference>
<evidence type="ECO:0000256" key="3">
    <source>
        <dbReference type="ARBA" id="ARBA00022884"/>
    </source>
</evidence>
<evidence type="ECO:0000259" key="7">
    <source>
        <dbReference type="SMART" id="SM01272"/>
    </source>
</evidence>
<dbReference type="InterPro" id="IPR025852">
    <property type="entry name" value="SM_dom_ATX"/>
</dbReference>
<evidence type="ECO:0000256" key="1">
    <source>
        <dbReference type="ARBA" id="ARBA00010605"/>
    </source>
</evidence>
<evidence type="ECO:0000313" key="9">
    <source>
        <dbReference type="Proteomes" id="UP001140011"/>
    </source>
</evidence>
<dbReference type="InterPro" id="IPR036791">
    <property type="entry name" value="Ribosomal_bL9_C_sf"/>
</dbReference>
<dbReference type="InterPro" id="IPR036935">
    <property type="entry name" value="Ribosomal_bL9_N_sf"/>
</dbReference>
<sequence>MDRIIRPLIQVRSPVLILQRGLKKKAKIPITLLKDIPRVGQAGAVVHVHKAYMRHELYPKRLADYVIARVGPLDRSKAVEVITPDLSQEQASRQEKVHSLALRNQETLGQIVRLEPIVFERSVVVAESGTEEGTQAIYGSLTKADVLKELADAHGIVIDKEALTMDEKIKSVGEYTCVVKLIYAGQASFKAIVAPNSEVGGSRGGKASRWSSGPPPLNRPAKSPQTSDNLSKGSSPAASSGRSFSAVASNTSAGALGNRTKSQDKSSHGNAQRLIEGEAPEQVEAMHSRLLFLLSYLVGSQVKVVSRDGGVYTGVLDSINPNDAQSVVLRYAYSLGSGKATPPIDTLVIHGDDCLSISGIAAFADGGSRESSRTGFKTDADITKAGSVASARELHRWVPDESDALGSLESGLDHATDSNTSWDQFATNEQLFGLTTDFDEEIYTTRLDRTRADYKVREREAIRIAHEIKSTPFQNSHVAEERQELAADDDGGMDEEDRYGAVLRPSGGPGKYVPPYLRGKADASPPTKQDPVESAAAEPQLSSQSLPVASVQGDSAGIGLSVQSNNAMAVAALAKLNIRMTGHSPASEVPRSPSAKPALQPSATMGARADSPSLAIDPAITALSKQPTTSSSISNSSKLANLRGFKHRNDAAALNKPMADITEKLNSERERIQLHKQALLKDRVSDLVEFHKTFKLRWPMPDDVAEIVGARAKSPIQCAGSSISADSDASVPDVGSADSSAINSAELPTAPVAIANESKVAQPAEEAPVVSGTAVIPEVEVRPTEGSVGDSRPIHEDVEGAATEAKKGDKKTLFKFNAKASSFKPNVGAAPFMPKFSAPSSRASSSAGVTEYNPFFGRRILKRAPVSLWGDIFKMEEHQAGGDDAPIWPFGARTYRSQFIPDEAEAMMYQPQGYMPQYGYGYYQPYQYPPQMPMLPPGVAPRMQASSPYVGGPYSSAPGYHSPIMVGSDGRSPVITAMNGSVPPATHSLSQTRGGMPGGSSSGNSQMAGTPEMSAAMLPGQSSHHQHMVQPGSDSPNIMYGMPSGPPVHMGMVPPPMPFNGMQPGGYMGPPPPHQGYPPQAMPHPMGYPPPYMPGQQYAASPPNMVMMHGTPHPDQGAPTSHQGGY</sequence>
<feature type="region of interest" description="Disordered" evidence="6">
    <location>
        <begin position="198"/>
        <end position="272"/>
    </location>
</feature>
<organism evidence="8 9">
    <name type="scientific">Coemansia pectinata</name>
    <dbReference type="NCBI Taxonomy" id="1052879"/>
    <lineage>
        <taxon>Eukaryota</taxon>
        <taxon>Fungi</taxon>
        <taxon>Fungi incertae sedis</taxon>
        <taxon>Zoopagomycota</taxon>
        <taxon>Kickxellomycotina</taxon>
        <taxon>Kickxellomycetes</taxon>
        <taxon>Kickxellales</taxon>
        <taxon>Kickxellaceae</taxon>
        <taxon>Coemansia</taxon>
    </lineage>
</organism>
<feature type="domain" description="LsmAD" evidence="7">
    <location>
        <begin position="432"/>
        <end position="505"/>
    </location>
</feature>
<dbReference type="GO" id="GO:0003729">
    <property type="term" value="F:mRNA binding"/>
    <property type="evidence" value="ECO:0007669"/>
    <property type="project" value="TreeGrafter"/>
</dbReference>
<name>A0A9W8H1X6_9FUNG</name>
<dbReference type="Pfam" id="PF14438">
    <property type="entry name" value="SM-ATX"/>
    <property type="match status" value="1"/>
</dbReference>
<evidence type="ECO:0000256" key="6">
    <source>
        <dbReference type="SAM" id="MobiDB-lite"/>
    </source>
</evidence>
<evidence type="ECO:0000256" key="4">
    <source>
        <dbReference type="ARBA" id="ARBA00022980"/>
    </source>
</evidence>
<evidence type="ECO:0000256" key="5">
    <source>
        <dbReference type="ARBA" id="ARBA00023274"/>
    </source>
</evidence>
<feature type="compositionally biased region" description="Acidic residues" evidence="6">
    <location>
        <begin position="486"/>
        <end position="497"/>
    </location>
</feature>
<dbReference type="SUPFAM" id="SSF55658">
    <property type="entry name" value="L9 N-domain-like"/>
    <property type="match status" value="1"/>
</dbReference>
<feature type="region of interest" description="Disordered" evidence="6">
    <location>
        <begin position="719"/>
        <end position="740"/>
    </location>
</feature>
<dbReference type="Gene3D" id="3.40.5.10">
    <property type="entry name" value="Ribosomal protein L9, N-terminal domain"/>
    <property type="match status" value="1"/>
</dbReference>
<dbReference type="Pfam" id="PF03948">
    <property type="entry name" value="Ribosomal_L9_C"/>
    <property type="match status" value="1"/>
</dbReference>
<evidence type="ECO:0000256" key="2">
    <source>
        <dbReference type="ARBA" id="ARBA00022730"/>
    </source>
</evidence>
<dbReference type="SMART" id="SM01272">
    <property type="entry name" value="LsmAD"/>
    <property type="match status" value="1"/>
</dbReference>
<feature type="region of interest" description="Disordered" evidence="6">
    <location>
        <begin position="583"/>
        <end position="610"/>
    </location>
</feature>
<comment type="similarity">
    <text evidence="1">Belongs to the bacterial ribosomal protein bL9 family.</text>
</comment>
<dbReference type="GO" id="GO:0019843">
    <property type="term" value="F:rRNA binding"/>
    <property type="evidence" value="ECO:0007669"/>
    <property type="project" value="UniProtKB-KW"/>
</dbReference>
<dbReference type="OrthoDB" id="2275718at2759"/>
<protein>
    <submittedName>
        <fullName evidence="8">Poly(A)-binding protein binding protein</fullName>
    </submittedName>
</protein>
<dbReference type="InterPro" id="IPR020069">
    <property type="entry name" value="Ribosomal_bL9_C"/>
</dbReference>
<keyword evidence="9" id="KW-1185">Reference proteome</keyword>
<dbReference type="EMBL" id="JANBUH010000159">
    <property type="protein sequence ID" value="KAJ2753818.1"/>
    <property type="molecule type" value="Genomic_DNA"/>
</dbReference>
<dbReference type="Gene3D" id="3.10.430.100">
    <property type="entry name" value="Ribosomal protein L9, C-terminal domain"/>
    <property type="match status" value="1"/>
</dbReference>
<comment type="caution">
    <text evidence="8">The sequence shown here is derived from an EMBL/GenBank/DDBJ whole genome shotgun (WGS) entry which is preliminary data.</text>
</comment>
<dbReference type="GO" id="GO:1990904">
    <property type="term" value="C:ribonucleoprotein complex"/>
    <property type="evidence" value="ECO:0007669"/>
    <property type="project" value="UniProtKB-KW"/>
</dbReference>
<keyword evidence="3" id="KW-0694">RNA-binding</keyword>
<dbReference type="GO" id="GO:0010494">
    <property type="term" value="C:cytoplasmic stress granule"/>
    <property type="evidence" value="ECO:0007669"/>
    <property type="project" value="TreeGrafter"/>
</dbReference>
<evidence type="ECO:0000313" key="8">
    <source>
        <dbReference type="EMBL" id="KAJ2753818.1"/>
    </source>
</evidence>
<dbReference type="Proteomes" id="UP001140011">
    <property type="component" value="Unassembled WGS sequence"/>
</dbReference>
<keyword evidence="5" id="KW-0687">Ribonucleoprotein</keyword>
<feature type="region of interest" description="Disordered" evidence="6">
    <location>
        <begin position="983"/>
        <end position="1011"/>
    </location>
</feature>
<keyword evidence="4" id="KW-0689">Ribosomal protein</keyword>
<dbReference type="InterPro" id="IPR045117">
    <property type="entry name" value="ATXN2-like"/>
</dbReference>
<proteinExistence type="inferred from homology"/>
<accession>A0A9W8H1X6</accession>
<reference evidence="8" key="1">
    <citation type="submission" date="2022-07" db="EMBL/GenBank/DDBJ databases">
        <title>Phylogenomic reconstructions and comparative analyses of Kickxellomycotina fungi.</title>
        <authorList>
            <person name="Reynolds N.K."/>
            <person name="Stajich J.E."/>
            <person name="Barry K."/>
            <person name="Grigoriev I.V."/>
            <person name="Crous P."/>
            <person name="Smith M.E."/>
        </authorList>
    </citation>
    <scope>NUCLEOTIDE SEQUENCE</scope>
    <source>
        <strain evidence="8">BCRC 34297</strain>
    </source>
</reference>
<dbReference type="PANTHER" id="PTHR12854">
    <property type="entry name" value="ATAXIN 2-RELATED"/>
    <property type="match status" value="1"/>
</dbReference>
<dbReference type="GO" id="GO:0005840">
    <property type="term" value="C:ribosome"/>
    <property type="evidence" value="ECO:0007669"/>
    <property type="project" value="UniProtKB-KW"/>
</dbReference>